<keyword evidence="2" id="KW-0012">Acyltransferase</keyword>
<gene>
    <name evidence="2" type="ORF">QNA08_03195</name>
</gene>
<evidence type="ECO:0000313" key="2">
    <source>
        <dbReference type="EMBL" id="MDJ1157244.1"/>
    </source>
</evidence>
<accession>A0ABT7ACY9</accession>
<dbReference type="Gene3D" id="3.40.630.30">
    <property type="match status" value="1"/>
</dbReference>
<dbReference type="EMBL" id="JASJEV010000001">
    <property type="protein sequence ID" value="MDJ1157244.1"/>
    <property type="molecule type" value="Genomic_DNA"/>
</dbReference>
<comment type="caution">
    <text evidence="2">The sequence shown here is derived from an EMBL/GenBank/DDBJ whole genome shotgun (WGS) entry which is preliminary data.</text>
</comment>
<proteinExistence type="predicted"/>
<dbReference type="PROSITE" id="PS51186">
    <property type="entry name" value="GNAT"/>
    <property type="match status" value="1"/>
</dbReference>
<dbReference type="RefSeq" id="WP_283739209.1">
    <property type="nucleotide sequence ID" value="NZ_JASJEV010000001.1"/>
</dbReference>
<dbReference type="EC" id="2.3.1.-" evidence="2"/>
<evidence type="ECO:0000259" key="1">
    <source>
        <dbReference type="PROSITE" id="PS51186"/>
    </source>
</evidence>
<organism evidence="2 3">
    <name type="scientific">Chelatococcus albus</name>
    <dbReference type="NCBI Taxonomy" id="3047466"/>
    <lineage>
        <taxon>Bacteria</taxon>
        <taxon>Pseudomonadati</taxon>
        <taxon>Pseudomonadota</taxon>
        <taxon>Alphaproteobacteria</taxon>
        <taxon>Hyphomicrobiales</taxon>
        <taxon>Chelatococcaceae</taxon>
        <taxon>Chelatococcus</taxon>
    </lineage>
</organism>
<dbReference type="InterPro" id="IPR016181">
    <property type="entry name" value="Acyl_CoA_acyltransferase"/>
</dbReference>
<keyword evidence="3" id="KW-1185">Reference proteome</keyword>
<feature type="domain" description="N-acetyltransferase" evidence="1">
    <location>
        <begin position="7"/>
        <end position="194"/>
    </location>
</feature>
<dbReference type="InterPro" id="IPR000182">
    <property type="entry name" value="GNAT_dom"/>
</dbReference>
<sequence length="195" mass="21255">MVDPAGIEIVPLTPERWADIEDLFGPERGAQSGCWCLWPLLPRKDFRALAPAERKAQFRARVESGPPLGLLAYADRKAVGWCAVAPRTRALGFDASRLSRAELGDAPSDVFAITCFHVRAGHRRKGLTPLLAKAAIADARAQGARAVEACPIDTGRELASGEGFVGLASVFHRLGFREIARRSPQRPLMRLDLHP</sequence>
<reference evidence="2 3" key="1">
    <citation type="submission" date="2023-05" db="EMBL/GenBank/DDBJ databases">
        <title>Chelatococcus sp. nov., a moderately thermophilic bacterium isolated from hot spring microbial mat.</title>
        <authorList>
            <person name="Hu C.-J."/>
            <person name="Li W.-J."/>
        </authorList>
    </citation>
    <scope>NUCLEOTIDE SEQUENCE [LARGE SCALE GENOMIC DNA]</scope>
    <source>
        <strain evidence="2 3">SYSU G07232</strain>
    </source>
</reference>
<evidence type="ECO:0000313" key="3">
    <source>
        <dbReference type="Proteomes" id="UP001321492"/>
    </source>
</evidence>
<protein>
    <submittedName>
        <fullName evidence="2">GNAT family N-acetyltransferase</fullName>
        <ecNumber evidence="2">2.3.1.-</ecNumber>
    </submittedName>
</protein>
<dbReference type="Proteomes" id="UP001321492">
    <property type="component" value="Unassembled WGS sequence"/>
</dbReference>
<dbReference type="GO" id="GO:0016746">
    <property type="term" value="F:acyltransferase activity"/>
    <property type="evidence" value="ECO:0007669"/>
    <property type="project" value="UniProtKB-KW"/>
</dbReference>
<keyword evidence="2" id="KW-0808">Transferase</keyword>
<dbReference type="Pfam" id="PF00583">
    <property type="entry name" value="Acetyltransf_1"/>
    <property type="match status" value="1"/>
</dbReference>
<name>A0ABT7ACY9_9HYPH</name>
<dbReference type="SUPFAM" id="SSF55729">
    <property type="entry name" value="Acyl-CoA N-acyltransferases (Nat)"/>
    <property type="match status" value="1"/>
</dbReference>